<dbReference type="AlphaFoldDB" id="A0A7C8I3N3"/>
<gene>
    <name evidence="2" type="ORF">BDV95DRAFT_72399</name>
</gene>
<name>A0A7C8I3N3_9PLEO</name>
<reference evidence="2 3" key="1">
    <citation type="submission" date="2020-01" db="EMBL/GenBank/DDBJ databases">
        <authorList>
            <consortium name="DOE Joint Genome Institute"/>
            <person name="Haridas S."/>
            <person name="Albert R."/>
            <person name="Binder M."/>
            <person name="Bloem J."/>
            <person name="Labutti K."/>
            <person name="Salamov A."/>
            <person name="Andreopoulos B."/>
            <person name="Baker S.E."/>
            <person name="Barry K."/>
            <person name="Bills G."/>
            <person name="Bluhm B.H."/>
            <person name="Cannon C."/>
            <person name="Castanera R."/>
            <person name="Culley D.E."/>
            <person name="Daum C."/>
            <person name="Ezra D."/>
            <person name="Gonzalez J.B."/>
            <person name="Henrissat B."/>
            <person name="Kuo A."/>
            <person name="Liang C."/>
            <person name="Lipzen A."/>
            <person name="Lutzoni F."/>
            <person name="Magnuson J."/>
            <person name="Mondo S."/>
            <person name="Nolan M."/>
            <person name="Ohm R."/>
            <person name="Pangilinan J."/>
            <person name="Park H.-J.H."/>
            <person name="Ramirez L."/>
            <person name="Alfaro M."/>
            <person name="Sun H."/>
            <person name="Tritt A."/>
            <person name="Yoshinaga Y."/>
            <person name="Zwiers L.-H.L."/>
            <person name="Turgeon B.G."/>
            <person name="Goodwin S.B."/>
            <person name="Spatafora J.W."/>
            <person name="Crous P.W."/>
            <person name="Grigoriev I.V."/>
        </authorList>
    </citation>
    <scope>NUCLEOTIDE SEQUENCE [LARGE SCALE GENOMIC DNA]</scope>
    <source>
        <strain evidence="2 3">CBS 611.86</strain>
    </source>
</reference>
<organism evidence="2 3">
    <name type="scientific">Massariosphaeria phaeospora</name>
    <dbReference type="NCBI Taxonomy" id="100035"/>
    <lineage>
        <taxon>Eukaryota</taxon>
        <taxon>Fungi</taxon>
        <taxon>Dikarya</taxon>
        <taxon>Ascomycota</taxon>
        <taxon>Pezizomycotina</taxon>
        <taxon>Dothideomycetes</taxon>
        <taxon>Pleosporomycetidae</taxon>
        <taxon>Pleosporales</taxon>
        <taxon>Pleosporales incertae sedis</taxon>
        <taxon>Massariosphaeria</taxon>
    </lineage>
</organism>
<comment type="caution">
    <text evidence="2">The sequence shown here is derived from an EMBL/GenBank/DDBJ whole genome shotgun (WGS) entry which is preliminary data.</text>
</comment>
<evidence type="ECO:0000313" key="3">
    <source>
        <dbReference type="Proteomes" id="UP000481861"/>
    </source>
</evidence>
<feature type="signal peptide" evidence="1">
    <location>
        <begin position="1"/>
        <end position="21"/>
    </location>
</feature>
<proteinExistence type="predicted"/>
<evidence type="ECO:0000256" key="1">
    <source>
        <dbReference type="SAM" id="SignalP"/>
    </source>
</evidence>
<dbReference type="Proteomes" id="UP000481861">
    <property type="component" value="Unassembled WGS sequence"/>
</dbReference>
<sequence length="93" mass="10291">MQRFSPVLLFLSFMSLHCARASPGVWRRAFFMRWSALCDGVLGAGFSVLCCRTAGGFYPSLRVHQSVRAWVEGGLGDGTYIMVLALFTARMHG</sequence>
<keyword evidence="3" id="KW-1185">Reference proteome</keyword>
<evidence type="ECO:0008006" key="4">
    <source>
        <dbReference type="Google" id="ProtNLM"/>
    </source>
</evidence>
<dbReference type="EMBL" id="JAADJZ010000014">
    <property type="protein sequence ID" value="KAF2870074.1"/>
    <property type="molecule type" value="Genomic_DNA"/>
</dbReference>
<evidence type="ECO:0000313" key="2">
    <source>
        <dbReference type="EMBL" id="KAF2870074.1"/>
    </source>
</evidence>
<feature type="chain" id="PRO_5028969922" description="Secreted protein" evidence="1">
    <location>
        <begin position="22"/>
        <end position="93"/>
    </location>
</feature>
<keyword evidence="1" id="KW-0732">Signal</keyword>
<accession>A0A7C8I3N3</accession>
<protein>
    <recommendedName>
        <fullName evidence="4">Secreted protein</fullName>
    </recommendedName>
</protein>